<dbReference type="HOGENOM" id="CLU_761428_0_0_1"/>
<dbReference type="OrthoDB" id="188749at2759"/>
<dbReference type="RefSeq" id="XP_002433149.1">
    <property type="nucleotide sequence ID" value="XM_002433104.1"/>
</dbReference>
<feature type="transmembrane region" description="Helical" evidence="2">
    <location>
        <begin position="73"/>
        <end position="95"/>
    </location>
</feature>
<dbReference type="PANTHER" id="PTHR35982">
    <property type="entry name" value="AGAP005361-PA"/>
    <property type="match status" value="1"/>
</dbReference>
<reference evidence="4" key="1">
    <citation type="submission" date="2007-04" db="EMBL/GenBank/DDBJ databases">
        <title>Annotation of Pediculus humanus corporis strain USDA.</title>
        <authorList>
            <person name="Kirkness E."/>
            <person name="Hannick L."/>
            <person name="Hass B."/>
            <person name="Bruggner R."/>
            <person name="Lawson D."/>
            <person name="Bidwell S."/>
            <person name="Joardar V."/>
            <person name="Caler E."/>
            <person name="Walenz B."/>
            <person name="Inman J."/>
            <person name="Schobel S."/>
            <person name="Galinsky K."/>
            <person name="Amedeo P."/>
            <person name="Strausberg R."/>
        </authorList>
    </citation>
    <scope>NUCLEOTIDE SEQUENCE</scope>
    <source>
        <strain evidence="4">USDA</strain>
    </source>
</reference>
<dbReference type="EMBL" id="DS235886">
    <property type="protein sequence ID" value="EEB20411.1"/>
    <property type="molecule type" value="Genomic_DNA"/>
</dbReference>
<feature type="domain" description="DUF7802" evidence="3">
    <location>
        <begin position="25"/>
        <end position="201"/>
    </location>
</feature>
<evidence type="ECO:0000313" key="6">
    <source>
        <dbReference type="Proteomes" id="UP000009046"/>
    </source>
</evidence>
<dbReference type="EMBL" id="AAZO01007529">
    <property type="status" value="NOT_ANNOTATED_CDS"/>
    <property type="molecule type" value="Genomic_DNA"/>
</dbReference>
<organism>
    <name type="scientific">Pediculus humanus subsp. corporis</name>
    <name type="common">Body louse</name>
    <dbReference type="NCBI Taxonomy" id="121224"/>
    <lineage>
        <taxon>Eukaryota</taxon>
        <taxon>Metazoa</taxon>
        <taxon>Ecdysozoa</taxon>
        <taxon>Arthropoda</taxon>
        <taxon>Hexapoda</taxon>
        <taxon>Insecta</taxon>
        <taxon>Pterygota</taxon>
        <taxon>Neoptera</taxon>
        <taxon>Paraneoptera</taxon>
        <taxon>Psocodea</taxon>
        <taxon>Troctomorpha</taxon>
        <taxon>Phthiraptera</taxon>
        <taxon>Anoplura</taxon>
        <taxon>Pediculidae</taxon>
        <taxon>Pediculus</taxon>
    </lineage>
</organism>
<dbReference type="VEuPathDB" id="VectorBase:PHUM615660"/>
<sequence>MNTSSIFSDIYGFGEELDKINYDGISNWFFSFRSLFTVYSAHFSYFLVFVCINVCAVISYRHSAENGKKYKQYLLGALIHGLISERGVLFTKYWYAQAPIMFFGKQLPLHIILLYPVQIYLSTMAVQKMELSICTESFAIGLLVMLLDIPYKIISVKFLHLTYHDTEPSYYYKLCGVPCVEILSTLLYSTSYVAFYHMAQYINSRDVTTIWDNSEPTQREKITTVLIKRKKYLCVDEVARRKNFIYSFDCLDNGPPCFTVVWYTICGTVISQKFQFFINIISFVMLITSIFAKILFDDLNFNDFFIVKKINEYRHRREPEVERTSEGPSSTPQEEEVTVGFVFVRQTTPTTTTRRTKYIKKEQR</sequence>
<accession>E0W455</accession>
<dbReference type="PANTHER" id="PTHR35982:SF1">
    <property type="entry name" value="SPIROCYCLASE, AVEC FAMILY"/>
    <property type="match status" value="1"/>
</dbReference>
<evidence type="ECO:0000256" key="2">
    <source>
        <dbReference type="SAM" id="Phobius"/>
    </source>
</evidence>
<dbReference type="AlphaFoldDB" id="E0W455"/>
<protein>
    <recommendedName>
        <fullName evidence="3">DUF7802 domain-containing protein</fullName>
    </recommendedName>
</protein>
<dbReference type="EnsemblMetazoa" id="PHUM615660-RA">
    <property type="protein sequence ID" value="PHUM615660-PA"/>
    <property type="gene ID" value="PHUM615660"/>
</dbReference>
<keyword evidence="2" id="KW-1133">Transmembrane helix</keyword>
<evidence type="ECO:0000256" key="1">
    <source>
        <dbReference type="SAM" id="MobiDB-lite"/>
    </source>
</evidence>
<feature type="transmembrane region" description="Helical" evidence="2">
    <location>
        <begin position="43"/>
        <end position="61"/>
    </location>
</feature>
<evidence type="ECO:0000313" key="4">
    <source>
        <dbReference type="EMBL" id="EEB20411.1"/>
    </source>
</evidence>
<dbReference type="Proteomes" id="UP000009046">
    <property type="component" value="Unassembled WGS sequence"/>
</dbReference>
<dbReference type="Pfam" id="PF25085">
    <property type="entry name" value="DUF7802"/>
    <property type="match status" value="2"/>
</dbReference>
<dbReference type="KEGG" id="phu:Phum_PHUM615660"/>
<keyword evidence="6" id="KW-1185">Reference proteome</keyword>
<dbReference type="GeneID" id="8239810"/>
<evidence type="ECO:0000259" key="3">
    <source>
        <dbReference type="Pfam" id="PF25085"/>
    </source>
</evidence>
<gene>
    <name evidence="5" type="primary">8239810</name>
    <name evidence="4" type="ORF">Phum_PHUM615660</name>
</gene>
<name>E0W455_PEDHC</name>
<dbReference type="EMBL" id="AAZO01007528">
    <property type="status" value="NOT_ANNOTATED_CDS"/>
    <property type="molecule type" value="Genomic_DNA"/>
</dbReference>
<keyword evidence="2" id="KW-0812">Transmembrane</keyword>
<dbReference type="InParanoid" id="E0W455"/>
<proteinExistence type="predicted"/>
<dbReference type="CTD" id="8239810"/>
<evidence type="ECO:0000313" key="5">
    <source>
        <dbReference type="EnsemblMetazoa" id="PHUM615660-PA"/>
    </source>
</evidence>
<dbReference type="eggNOG" id="ENOG502R6NE">
    <property type="taxonomic scope" value="Eukaryota"/>
</dbReference>
<reference evidence="4" key="2">
    <citation type="submission" date="2007-04" db="EMBL/GenBank/DDBJ databases">
        <title>The genome of the human body louse.</title>
        <authorList>
            <consortium name="The Human Body Louse Genome Consortium"/>
            <person name="Kirkness E."/>
            <person name="Walenz B."/>
            <person name="Hass B."/>
            <person name="Bruggner R."/>
            <person name="Strausberg R."/>
        </authorList>
    </citation>
    <scope>NUCLEOTIDE SEQUENCE</scope>
    <source>
        <strain evidence="4">USDA</strain>
    </source>
</reference>
<feature type="domain" description="DUF7802" evidence="3">
    <location>
        <begin position="218"/>
        <end position="293"/>
    </location>
</feature>
<keyword evidence="2" id="KW-0472">Membrane</keyword>
<dbReference type="InterPro" id="IPR056704">
    <property type="entry name" value="DUF7802"/>
</dbReference>
<feature type="transmembrane region" description="Helical" evidence="2">
    <location>
        <begin position="170"/>
        <end position="195"/>
    </location>
</feature>
<feature type="region of interest" description="Disordered" evidence="1">
    <location>
        <begin position="317"/>
        <end position="336"/>
    </location>
</feature>
<reference evidence="5" key="3">
    <citation type="submission" date="2020-05" db="UniProtKB">
        <authorList>
            <consortium name="EnsemblMetazoa"/>
        </authorList>
    </citation>
    <scope>IDENTIFICATION</scope>
    <source>
        <strain evidence="5">USDA</strain>
    </source>
</reference>
<feature type="transmembrane region" description="Helical" evidence="2">
    <location>
        <begin position="276"/>
        <end position="296"/>
    </location>
</feature>
<feature type="transmembrane region" description="Helical" evidence="2">
    <location>
        <begin position="138"/>
        <end position="158"/>
    </location>
</feature>